<evidence type="ECO:0000256" key="7">
    <source>
        <dbReference type="ARBA" id="ARBA00023170"/>
    </source>
</evidence>
<evidence type="ECO:0000256" key="6">
    <source>
        <dbReference type="ARBA" id="ARBA00023136"/>
    </source>
</evidence>
<dbReference type="SUPFAM" id="SSF81321">
    <property type="entry name" value="Family A G protein-coupled receptor-like"/>
    <property type="match status" value="1"/>
</dbReference>
<dbReference type="GO" id="GO:0007218">
    <property type="term" value="P:neuropeptide signaling pathway"/>
    <property type="evidence" value="ECO:0007669"/>
    <property type="project" value="TreeGrafter"/>
</dbReference>
<dbReference type="InterPro" id="IPR017452">
    <property type="entry name" value="GPCR_Rhodpsn_7TM"/>
</dbReference>
<evidence type="ECO:0000256" key="9">
    <source>
        <dbReference type="SAM" id="Phobius"/>
    </source>
</evidence>
<proteinExistence type="predicted"/>
<dbReference type="InParanoid" id="A0A3Q0KIK1"/>
<feature type="transmembrane region" description="Helical" evidence="9">
    <location>
        <begin position="127"/>
        <end position="148"/>
    </location>
</feature>
<feature type="transmembrane region" description="Helical" evidence="9">
    <location>
        <begin position="77"/>
        <end position="97"/>
    </location>
</feature>
<reference evidence="12" key="2">
    <citation type="submission" date="2018-12" db="UniProtKB">
        <authorList>
            <consortium name="WormBaseParasite"/>
        </authorList>
    </citation>
    <scope>IDENTIFICATION</scope>
    <source>
        <strain evidence="12">Puerto Rican</strain>
    </source>
</reference>
<evidence type="ECO:0000313" key="12">
    <source>
        <dbReference type="WBParaSite" id="Smp_083940.1"/>
    </source>
</evidence>
<keyword evidence="5" id="KW-0297">G-protein coupled receptor</keyword>
<evidence type="ECO:0000313" key="11">
    <source>
        <dbReference type="Proteomes" id="UP000008854"/>
    </source>
</evidence>
<keyword evidence="7" id="KW-0675">Receptor</keyword>
<feature type="transmembrane region" description="Helical" evidence="9">
    <location>
        <begin position="168"/>
        <end position="190"/>
    </location>
</feature>
<dbReference type="PRINTS" id="PR00237">
    <property type="entry name" value="GPCRRHODOPSN"/>
</dbReference>
<accession>A0A3Q0KIK1</accession>
<feature type="transmembrane region" description="Helical" evidence="9">
    <location>
        <begin position="210"/>
        <end position="243"/>
    </location>
</feature>
<evidence type="ECO:0000256" key="8">
    <source>
        <dbReference type="ARBA" id="ARBA00023224"/>
    </source>
</evidence>
<feature type="transmembrane region" description="Helical" evidence="9">
    <location>
        <begin position="305"/>
        <end position="329"/>
    </location>
</feature>
<feature type="transmembrane region" description="Helical" evidence="9">
    <location>
        <begin position="44"/>
        <end position="70"/>
    </location>
</feature>
<dbReference type="PROSITE" id="PS50262">
    <property type="entry name" value="G_PROTEIN_RECEP_F1_2"/>
    <property type="match status" value="1"/>
</dbReference>
<sequence length="357" mass="41218">MRAKFNSTDFYTPLDTLVDCLMLEQGHPNASKILCHISIVLGSIMAYVFPVIGVADLISNCIVATIFLYYLQHNRQFIYLGVLALSDISIVITIGWLRWFPTFGLPFATAGNTYYFISLTSTTSCKLYVFFQSLTCIFRGNIFLIMAFDRLLLIHKPLLFKKHPKYTVWIIITTVFIISIVMSLPISIYSDLILVTNRNICWQKFYTDFLVIYQALLSYTGLTQFLIVIMIDTSFLVSVVRWSRSRPQPMDTQTSKMTSNGRTITMLALHTFAFLCALPCVISYLLSITFHRPTHKLSEEYVRFILLFLNIGWNLIFLQSSLNIVLYCFRINKFKKILLKPLTNYRNKTSTFGKRSI</sequence>
<dbReference type="GO" id="GO:0005886">
    <property type="term" value="C:plasma membrane"/>
    <property type="evidence" value="ECO:0007669"/>
    <property type="project" value="UniProtKB-SubCell"/>
</dbReference>
<evidence type="ECO:0000256" key="4">
    <source>
        <dbReference type="ARBA" id="ARBA00022989"/>
    </source>
</evidence>
<keyword evidence="6 9" id="KW-0472">Membrane</keyword>
<evidence type="ECO:0000256" key="2">
    <source>
        <dbReference type="ARBA" id="ARBA00022475"/>
    </source>
</evidence>
<feature type="domain" description="G-protein coupled receptors family 1 profile" evidence="10">
    <location>
        <begin position="59"/>
        <end position="327"/>
    </location>
</feature>
<protein>
    <submittedName>
        <fullName evidence="12">Rhodopsin-like orphan GPCR,putative</fullName>
    </submittedName>
</protein>
<reference evidence="11" key="1">
    <citation type="journal article" date="2012" name="PLoS Negl. Trop. Dis.">
        <title>A systematically improved high quality genome and transcriptome of the human blood fluke Schistosoma mansoni.</title>
        <authorList>
            <person name="Protasio A.V."/>
            <person name="Tsai I.J."/>
            <person name="Babbage A."/>
            <person name="Nichol S."/>
            <person name="Hunt M."/>
            <person name="Aslett M.A."/>
            <person name="De Silva N."/>
            <person name="Velarde G.S."/>
            <person name="Anderson T.J."/>
            <person name="Clark R.C."/>
            <person name="Davidson C."/>
            <person name="Dillon G.P."/>
            <person name="Holroyd N.E."/>
            <person name="LoVerde P.T."/>
            <person name="Lloyd C."/>
            <person name="McQuillan J."/>
            <person name="Oliveira G."/>
            <person name="Otto T.D."/>
            <person name="Parker-Manuel S.J."/>
            <person name="Quail M.A."/>
            <person name="Wilson R.A."/>
            <person name="Zerlotini A."/>
            <person name="Dunne D.W."/>
            <person name="Berriman M."/>
        </authorList>
    </citation>
    <scope>NUCLEOTIDE SEQUENCE [LARGE SCALE GENOMIC DNA]</scope>
    <source>
        <strain evidence="11">Puerto Rican</strain>
    </source>
</reference>
<dbReference type="WBParaSite" id="Smp_083940.1">
    <property type="protein sequence ID" value="Smp_083940.1"/>
    <property type="gene ID" value="Smp_083940"/>
</dbReference>
<keyword evidence="8" id="KW-0807">Transducer</keyword>
<feature type="transmembrane region" description="Helical" evidence="9">
    <location>
        <begin position="264"/>
        <end position="285"/>
    </location>
</feature>
<dbReference type="GO" id="GO:0008528">
    <property type="term" value="F:G protein-coupled peptide receptor activity"/>
    <property type="evidence" value="ECO:0007669"/>
    <property type="project" value="TreeGrafter"/>
</dbReference>
<evidence type="ECO:0000256" key="5">
    <source>
        <dbReference type="ARBA" id="ARBA00023040"/>
    </source>
</evidence>
<evidence type="ECO:0000259" key="10">
    <source>
        <dbReference type="PROSITE" id="PS50262"/>
    </source>
</evidence>
<keyword evidence="4 9" id="KW-1133">Transmembrane helix</keyword>
<keyword evidence="11" id="KW-1185">Reference proteome</keyword>
<evidence type="ECO:0000256" key="3">
    <source>
        <dbReference type="ARBA" id="ARBA00022692"/>
    </source>
</evidence>
<dbReference type="AlphaFoldDB" id="A0A3Q0KIK1"/>
<dbReference type="PANTHER" id="PTHR24230:SF75">
    <property type="entry name" value="RELAXIN FAMILY PEPTIDE RECEPTOR 3"/>
    <property type="match status" value="1"/>
</dbReference>
<evidence type="ECO:0000256" key="1">
    <source>
        <dbReference type="ARBA" id="ARBA00004651"/>
    </source>
</evidence>
<dbReference type="InterPro" id="IPR000276">
    <property type="entry name" value="GPCR_Rhodpsn"/>
</dbReference>
<dbReference type="CDD" id="cd00637">
    <property type="entry name" value="7tm_classA_rhodopsin-like"/>
    <property type="match status" value="1"/>
</dbReference>
<dbReference type="Proteomes" id="UP000008854">
    <property type="component" value="Unassembled WGS sequence"/>
</dbReference>
<comment type="subcellular location">
    <subcellularLocation>
        <location evidence="1">Cell membrane</location>
        <topology evidence="1">Multi-pass membrane protein</topology>
    </subcellularLocation>
</comment>
<dbReference type="Pfam" id="PF00001">
    <property type="entry name" value="7tm_1"/>
    <property type="match status" value="1"/>
</dbReference>
<keyword evidence="2" id="KW-1003">Cell membrane</keyword>
<name>A0A3Q0KIK1_SCHMA</name>
<organism evidence="11 12">
    <name type="scientific">Schistosoma mansoni</name>
    <name type="common">Blood fluke</name>
    <dbReference type="NCBI Taxonomy" id="6183"/>
    <lineage>
        <taxon>Eukaryota</taxon>
        <taxon>Metazoa</taxon>
        <taxon>Spiralia</taxon>
        <taxon>Lophotrochozoa</taxon>
        <taxon>Platyhelminthes</taxon>
        <taxon>Trematoda</taxon>
        <taxon>Digenea</taxon>
        <taxon>Strigeidida</taxon>
        <taxon>Schistosomatoidea</taxon>
        <taxon>Schistosomatidae</taxon>
        <taxon>Schistosoma</taxon>
    </lineage>
</organism>
<keyword evidence="3 9" id="KW-0812">Transmembrane</keyword>
<dbReference type="Gene3D" id="1.20.1070.10">
    <property type="entry name" value="Rhodopsin 7-helix transmembrane proteins"/>
    <property type="match status" value="1"/>
</dbReference>
<dbReference type="PANTHER" id="PTHR24230">
    <property type="entry name" value="G-PROTEIN COUPLED RECEPTOR"/>
    <property type="match status" value="1"/>
</dbReference>